<dbReference type="InterPro" id="IPR000424">
    <property type="entry name" value="Primosome_PriB/ssb"/>
</dbReference>
<dbReference type="Proteomes" id="UP001556040">
    <property type="component" value="Unassembled WGS sequence"/>
</dbReference>
<evidence type="ECO:0000256" key="2">
    <source>
        <dbReference type="HAMAP-Rule" id="MF_00984"/>
    </source>
</evidence>
<evidence type="ECO:0000256" key="3">
    <source>
        <dbReference type="PIRNR" id="PIRNR002070"/>
    </source>
</evidence>
<evidence type="ECO:0000313" key="5">
    <source>
        <dbReference type="Proteomes" id="UP001556040"/>
    </source>
</evidence>
<comment type="subunit">
    <text evidence="2">Homotetramer.</text>
</comment>
<dbReference type="PANTHER" id="PTHR10302:SF27">
    <property type="entry name" value="SINGLE-STRANDED DNA-BINDING PROTEIN"/>
    <property type="match status" value="1"/>
</dbReference>
<dbReference type="GO" id="GO:0003677">
    <property type="term" value="F:DNA binding"/>
    <property type="evidence" value="ECO:0007669"/>
    <property type="project" value="UniProtKB-KW"/>
</dbReference>
<dbReference type="InterPro" id="IPR011344">
    <property type="entry name" value="ssDNA-bd"/>
</dbReference>
<sequence>MINQVTLVGRLTKDPELRAIGNGKHVLSVIVAVTRPFKNQNGEKDADFVRCTMWNRNAENTSEYCAKGSLVGITGRLQTRNFDREDGNRHFMTEVVAESVRFLEPKRLAFTPVKNSVELPAKEEHLHVETIR</sequence>
<comment type="caution">
    <text evidence="4">The sequence shown here is derived from an EMBL/GenBank/DDBJ whole genome shotgun (WGS) entry which is preliminary data.</text>
</comment>
<organism evidence="4 5">
    <name type="scientific">Jeotgalibacillus marinus</name>
    <dbReference type="NCBI Taxonomy" id="86667"/>
    <lineage>
        <taxon>Bacteria</taxon>
        <taxon>Bacillati</taxon>
        <taxon>Bacillota</taxon>
        <taxon>Bacilli</taxon>
        <taxon>Bacillales</taxon>
        <taxon>Caryophanaceae</taxon>
        <taxon>Jeotgalibacillus</taxon>
    </lineage>
</organism>
<dbReference type="Gene3D" id="2.40.50.140">
    <property type="entry name" value="Nucleic acid-binding proteins"/>
    <property type="match status" value="1"/>
</dbReference>
<gene>
    <name evidence="4" type="primary">ssb</name>
    <name evidence="4" type="ORF">AB1471_03250</name>
</gene>
<reference evidence="4 5" key="1">
    <citation type="journal article" date="1979" name="Int. J. Syst. Evol. Microbiol.">
        <title>Bacillus globisporus subsp. marinus subsp. nov.</title>
        <authorList>
            <person name="Liu H."/>
        </authorList>
    </citation>
    <scope>NUCLEOTIDE SEQUENCE [LARGE SCALE GENOMIC DNA]</scope>
    <source>
        <strain evidence="4 5">DSM 1297</strain>
    </source>
</reference>
<keyword evidence="5" id="KW-1185">Reference proteome</keyword>
<keyword evidence="1 2" id="KW-0238">DNA-binding</keyword>
<dbReference type="SUPFAM" id="SSF50249">
    <property type="entry name" value="Nucleic acid-binding proteins"/>
    <property type="match status" value="1"/>
</dbReference>
<dbReference type="PANTHER" id="PTHR10302">
    <property type="entry name" value="SINGLE-STRANDED DNA-BINDING PROTEIN"/>
    <property type="match status" value="1"/>
</dbReference>
<comment type="caution">
    <text evidence="2">Lacks conserved residue(s) required for the propagation of feature annotation.</text>
</comment>
<protein>
    <recommendedName>
        <fullName evidence="2 3">Single-stranded DNA-binding protein</fullName>
        <shortName evidence="2">SSB</shortName>
    </recommendedName>
</protein>
<dbReference type="EMBL" id="JBFMIA010000002">
    <property type="protein sequence ID" value="MEW9500815.1"/>
    <property type="molecule type" value="Genomic_DNA"/>
</dbReference>
<accession>A0ABV3Q0F5</accession>
<evidence type="ECO:0000256" key="1">
    <source>
        <dbReference type="ARBA" id="ARBA00023125"/>
    </source>
</evidence>
<dbReference type="InterPro" id="IPR012340">
    <property type="entry name" value="NA-bd_OB-fold"/>
</dbReference>
<dbReference type="PIRSF" id="PIRSF002070">
    <property type="entry name" value="SSB"/>
    <property type="match status" value="1"/>
</dbReference>
<dbReference type="PROSITE" id="PS50935">
    <property type="entry name" value="SSB"/>
    <property type="match status" value="1"/>
</dbReference>
<dbReference type="CDD" id="cd04496">
    <property type="entry name" value="SSB_OBF"/>
    <property type="match status" value="1"/>
</dbReference>
<dbReference type="RefSeq" id="WP_367778666.1">
    <property type="nucleotide sequence ID" value="NZ_JBFMIA010000002.1"/>
</dbReference>
<dbReference type="Pfam" id="PF00436">
    <property type="entry name" value="SSB"/>
    <property type="match status" value="1"/>
</dbReference>
<dbReference type="NCBIfam" id="TIGR00621">
    <property type="entry name" value="ssb"/>
    <property type="match status" value="1"/>
</dbReference>
<name>A0ABV3Q0F5_9BACL</name>
<evidence type="ECO:0000313" key="4">
    <source>
        <dbReference type="EMBL" id="MEW9500815.1"/>
    </source>
</evidence>
<proteinExistence type="inferred from homology"/>
<dbReference type="HAMAP" id="MF_00984">
    <property type="entry name" value="SSB"/>
    <property type="match status" value="1"/>
</dbReference>